<dbReference type="InterPro" id="IPR051257">
    <property type="entry name" value="Diverse_CBS-Domain"/>
</dbReference>
<protein>
    <submittedName>
        <fullName evidence="4">CBS domain-containing protein</fullName>
    </submittedName>
</protein>
<dbReference type="SMART" id="SM00116">
    <property type="entry name" value="CBS"/>
    <property type="match status" value="3"/>
</dbReference>
<dbReference type="Gene3D" id="3.10.580.10">
    <property type="entry name" value="CBS-domain"/>
    <property type="match status" value="1"/>
</dbReference>
<comment type="caution">
    <text evidence="4">The sequence shown here is derived from an EMBL/GenBank/DDBJ whole genome shotgun (WGS) entry which is preliminary data.</text>
</comment>
<feature type="domain" description="CBS" evidence="3">
    <location>
        <begin position="88"/>
        <end position="148"/>
    </location>
</feature>
<evidence type="ECO:0000256" key="1">
    <source>
        <dbReference type="ARBA" id="ARBA00023122"/>
    </source>
</evidence>
<dbReference type="InterPro" id="IPR000644">
    <property type="entry name" value="CBS_dom"/>
</dbReference>
<evidence type="ECO:0000313" key="4">
    <source>
        <dbReference type="EMBL" id="HIH16288.1"/>
    </source>
</evidence>
<sequence>MGMVSKREMLRKKVDFRQMKAKSVLAKYPALERGTALPDIVQAMYSSGARELAVIHKGRAIGAVTVNEVIAQMKKIPELRQLTASEVCVKNPLTLREDDNLSQAISRMKKSNVKKMPVVDGDGLLKGILRWENLMETYLLQAVEKNEVYRANVRGGHTADKQSALKVRVGGIAGTNYVVATEHESLEKIVDFMKERDAVILVKKEKPTGIITYGNLLRAFERVNVVPRNIQWVHKPELDSFEEAKVDSALAEFYDKAEKRLETDIRLEAHFKAFHAQGKRKQYLLRLRLFWAGKLAEATKEEWSPLTVVQKAIKALENGFRHRM</sequence>
<dbReference type="Pfam" id="PF00571">
    <property type="entry name" value="CBS"/>
    <property type="match status" value="2"/>
</dbReference>
<accession>A0A7J4JEZ1</accession>
<dbReference type="EMBL" id="DUGH01000068">
    <property type="protein sequence ID" value="HIH16288.1"/>
    <property type="molecule type" value="Genomic_DNA"/>
</dbReference>
<keyword evidence="1 2" id="KW-0129">CBS domain</keyword>
<dbReference type="CDD" id="cd02205">
    <property type="entry name" value="CBS_pair_SF"/>
    <property type="match status" value="1"/>
</dbReference>
<gene>
    <name evidence="4" type="ORF">HA252_02700</name>
</gene>
<organism evidence="4 5">
    <name type="scientific">Candidatus Iainarchaeum sp</name>
    <dbReference type="NCBI Taxonomy" id="3101447"/>
    <lineage>
        <taxon>Archaea</taxon>
        <taxon>Candidatus Iainarchaeota</taxon>
        <taxon>Candidatus Iainarchaeia</taxon>
        <taxon>Candidatus Iainarchaeales</taxon>
        <taxon>Candidatus Iainarchaeaceae</taxon>
        <taxon>Candidatus Iainarchaeum</taxon>
    </lineage>
</organism>
<name>A0A7J4JEZ1_9ARCH</name>
<dbReference type="SUPFAM" id="SSF54631">
    <property type="entry name" value="CBS-domain pair"/>
    <property type="match status" value="2"/>
</dbReference>
<evidence type="ECO:0000313" key="5">
    <source>
        <dbReference type="Proteomes" id="UP000564964"/>
    </source>
</evidence>
<dbReference type="Proteomes" id="UP000564964">
    <property type="component" value="Unassembled WGS sequence"/>
</dbReference>
<dbReference type="PROSITE" id="PS51371">
    <property type="entry name" value="CBS"/>
    <property type="match status" value="1"/>
</dbReference>
<reference evidence="5" key="1">
    <citation type="journal article" date="2020" name="bioRxiv">
        <title>A rank-normalized archaeal taxonomy based on genome phylogeny resolves widespread incomplete and uneven classifications.</title>
        <authorList>
            <person name="Rinke C."/>
            <person name="Chuvochina M."/>
            <person name="Mussig A.J."/>
            <person name="Chaumeil P.-A."/>
            <person name="Waite D.W."/>
            <person name="Whitman W.B."/>
            <person name="Parks D.H."/>
            <person name="Hugenholtz P."/>
        </authorList>
    </citation>
    <scope>NUCLEOTIDE SEQUENCE [LARGE SCALE GENOMIC DNA]</scope>
</reference>
<dbReference type="PANTHER" id="PTHR43080:SF2">
    <property type="entry name" value="CBS DOMAIN-CONTAINING PROTEIN"/>
    <property type="match status" value="1"/>
</dbReference>
<dbReference type="InterPro" id="IPR046342">
    <property type="entry name" value="CBS_dom_sf"/>
</dbReference>
<evidence type="ECO:0000256" key="2">
    <source>
        <dbReference type="PROSITE-ProRule" id="PRU00703"/>
    </source>
</evidence>
<proteinExistence type="predicted"/>
<evidence type="ECO:0000259" key="3">
    <source>
        <dbReference type="PROSITE" id="PS51371"/>
    </source>
</evidence>
<dbReference type="PANTHER" id="PTHR43080">
    <property type="entry name" value="CBS DOMAIN-CONTAINING PROTEIN CBSX3, MITOCHONDRIAL"/>
    <property type="match status" value="1"/>
</dbReference>
<dbReference type="AlphaFoldDB" id="A0A7J4JEZ1"/>